<reference evidence="8" key="1">
    <citation type="journal article" date="2017" name="Gene">
        <title>Juvenile hormone regulates the differential expression of putative juvenile hormone esterases via methoprene-tolerant in non-diapause-destined and diapause-destined adult female beetle.</title>
        <authorList>
            <person name="Zhu L."/>
            <person name="Yin T.Y."/>
            <person name="Sun D."/>
            <person name="Liu W."/>
            <person name="Zhu F."/>
            <person name="Lei C.L."/>
            <person name="Wang X.P."/>
        </authorList>
    </citation>
    <scope>NUCLEOTIDE SEQUENCE</scope>
</reference>
<keyword evidence="2" id="KW-0719">Serine esterase</keyword>
<dbReference type="InterPro" id="IPR019819">
    <property type="entry name" value="Carboxylesterase_B_CS"/>
</dbReference>
<dbReference type="EC" id="3.1.1.-" evidence="6"/>
<dbReference type="SUPFAM" id="SSF53474">
    <property type="entry name" value="alpha/beta-Hydrolases"/>
    <property type="match status" value="1"/>
</dbReference>
<evidence type="ECO:0000313" key="8">
    <source>
        <dbReference type="EMBL" id="ASM90853.1"/>
    </source>
</evidence>
<feature type="signal peptide" evidence="6">
    <location>
        <begin position="1"/>
        <end position="18"/>
    </location>
</feature>
<evidence type="ECO:0000259" key="7">
    <source>
        <dbReference type="Pfam" id="PF00135"/>
    </source>
</evidence>
<dbReference type="InterPro" id="IPR002018">
    <property type="entry name" value="CarbesteraseB"/>
</dbReference>
<dbReference type="InterPro" id="IPR019826">
    <property type="entry name" value="Carboxylesterase_B_AS"/>
</dbReference>
<dbReference type="PROSITE" id="PS00941">
    <property type="entry name" value="CARBOXYLESTERASE_B_2"/>
    <property type="match status" value="1"/>
</dbReference>
<sequence>MLLTTVLCSLASVLLVKADVLVTTPKGKIKGRKEYSQRGISFYAFQQIPFGKPPVGELRFADPQPVDKWKGTLDASKNRQILCYQQRNLYNVPNLTAVETEDCLYLNVYTPQDPTCETSLPVMVFFYGGGFVMGAASFDFFGPHYLMENEVIVVTTNYRVGPFGFLTTGDTVIPGNYGLKDQLLALQWVRDNIKYFGGDPEKVTIFGQSAGGASATYHLMSNRSNGLFRAAIAQSGSVLCPWAYQREYKDIAYNLASSIDGSFDKGADSKTLLKFFRNYSAEVINNAAASIPQHTGNEQIIQGYWFTPVIEPEHENAFITEKMYSAVENGKMKRVPLMIGICSEESIARAAMDNFKSSVIQYENDVSRLVNKNMHLTDPKQKKAAGEAIRRIYTNGLLQDNLGKAIRYFSDMSFNRAVIRHAELQSKFSDVFFYQFSYHGSLGGNRPNLEGAYRVGHAEDNHYLWAFSNHSNLDKYPASDILASERFRGLFTNFAKHLNPTPEPSPLFGNITWPKVAPNDFQYLDINETITVKRNPKGDVYPKWVDLYERMAVKPYDTF</sequence>
<keyword evidence="3 6" id="KW-0378">Hydrolase</keyword>
<evidence type="ECO:0000256" key="3">
    <source>
        <dbReference type="ARBA" id="ARBA00022801"/>
    </source>
</evidence>
<dbReference type="PANTHER" id="PTHR43142:SF1">
    <property type="entry name" value="CARBOXYLIC ESTER HYDROLASE"/>
    <property type="match status" value="1"/>
</dbReference>
<gene>
    <name evidence="8" type="primary">JHE2</name>
</gene>
<comment type="similarity">
    <text evidence="1 6">Belongs to the type-B carboxylesterase/lipase family.</text>
</comment>
<evidence type="ECO:0000256" key="1">
    <source>
        <dbReference type="ARBA" id="ARBA00005964"/>
    </source>
</evidence>
<feature type="chain" id="PRO_5011827167" description="Carboxylic ester hydrolase" evidence="6">
    <location>
        <begin position="19"/>
        <end position="559"/>
    </location>
</feature>
<dbReference type="Gene3D" id="3.40.50.1820">
    <property type="entry name" value="alpha/beta hydrolase"/>
    <property type="match status" value="1"/>
</dbReference>
<feature type="domain" description="Carboxylesterase type B" evidence="7">
    <location>
        <begin position="20"/>
        <end position="538"/>
    </location>
</feature>
<accession>A0A221LCL4</accession>
<dbReference type="EMBL" id="KY229690">
    <property type="protein sequence ID" value="ASM90853.1"/>
    <property type="molecule type" value="mRNA"/>
</dbReference>
<proteinExistence type="evidence at transcript level"/>
<keyword evidence="4" id="KW-1015">Disulfide bond</keyword>
<name>A0A221LCL4_9CUCU</name>
<dbReference type="AlphaFoldDB" id="A0A221LCL4"/>
<keyword evidence="6" id="KW-0732">Signal</keyword>
<evidence type="ECO:0000256" key="4">
    <source>
        <dbReference type="ARBA" id="ARBA00023157"/>
    </source>
</evidence>
<protein>
    <recommendedName>
        <fullName evidence="6">Carboxylic ester hydrolase</fullName>
        <ecNumber evidence="6">3.1.1.-</ecNumber>
    </recommendedName>
</protein>
<organism evidence="8">
    <name type="scientific">Colaphellus bowringi</name>
    <dbReference type="NCBI Taxonomy" id="561076"/>
    <lineage>
        <taxon>Eukaryota</taxon>
        <taxon>Metazoa</taxon>
        <taxon>Ecdysozoa</taxon>
        <taxon>Arthropoda</taxon>
        <taxon>Hexapoda</taxon>
        <taxon>Insecta</taxon>
        <taxon>Pterygota</taxon>
        <taxon>Neoptera</taxon>
        <taxon>Endopterygota</taxon>
        <taxon>Coleoptera</taxon>
        <taxon>Polyphaga</taxon>
        <taxon>Cucujiformia</taxon>
        <taxon>Chrysomeloidea</taxon>
        <taxon>Chrysomelidae</taxon>
        <taxon>Chrysomelinae</taxon>
        <taxon>Chrysomelini</taxon>
        <taxon>Colaphellus</taxon>
    </lineage>
</organism>
<dbReference type="PROSITE" id="PS00122">
    <property type="entry name" value="CARBOXYLESTERASE_B_1"/>
    <property type="match status" value="1"/>
</dbReference>
<dbReference type="Pfam" id="PF00135">
    <property type="entry name" value="COesterase"/>
    <property type="match status" value="1"/>
</dbReference>
<evidence type="ECO:0000256" key="6">
    <source>
        <dbReference type="RuleBase" id="RU361235"/>
    </source>
</evidence>
<dbReference type="InterPro" id="IPR029058">
    <property type="entry name" value="AB_hydrolase_fold"/>
</dbReference>
<dbReference type="PANTHER" id="PTHR43142">
    <property type="entry name" value="CARBOXYLIC ESTER HYDROLASE"/>
    <property type="match status" value="1"/>
</dbReference>
<evidence type="ECO:0000256" key="2">
    <source>
        <dbReference type="ARBA" id="ARBA00022487"/>
    </source>
</evidence>
<evidence type="ECO:0000256" key="5">
    <source>
        <dbReference type="ARBA" id="ARBA00023180"/>
    </source>
</evidence>
<dbReference type="GO" id="GO:0052689">
    <property type="term" value="F:carboxylic ester hydrolase activity"/>
    <property type="evidence" value="ECO:0007669"/>
    <property type="project" value="UniProtKB-KW"/>
</dbReference>
<keyword evidence="5" id="KW-0325">Glycoprotein</keyword>